<reference evidence="2" key="1">
    <citation type="submission" date="2024-06" db="EMBL/GenBank/DDBJ databases">
        <title>Draft Genome Sequences of Epichloe bromicola Strains Isolated from Elymus ciliaris.</title>
        <authorList>
            <consortium name="Epichloe bromicola genome sequencing consortium"/>
            <person name="Miura A."/>
            <person name="Imano S."/>
            <person name="Ashida A."/>
            <person name="Sato I."/>
            <person name="Chiba S."/>
            <person name="Tanaka A."/>
            <person name="Camagna M."/>
            <person name="Takemoto D."/>
        </authorList>
    </citation>
    <scope>NUCLEOTIDE SEQUENCE [LARGE SCALE GENOMIC DNA]</scope>
    <source>
        <strain evidence="2">DP</strain>
    </source>
</reference>
<organism evidence="1 2">
    <name type="scientific">Epichloe bromicola</name>
    <dbReference type="NCBI Taxonomy" id="79588"/>
    <lineage>
        <taxon>Eukaryota</taxon>
        <taxon>Fungi</taxon>
        <taxon>Dikarya</taxon>
        <taxon>Ascomycota</taxon>
        <taxon>Pezizomycotina</taxon>
        <taxon>Sordariomycetes</taxon>
        <taxon>Hypocreomycetidae</taxon>
        <taxon>Hypocreales</taxon>
        <taxon>Clavicipitaceae</taxon>
        <taxon>Epichloe</taxon>
    </lineage>
</organism>
<dbReference type="EMBL" id="BAAFGZ010000029">
    <property type="protein sequence ID" value="GAB0132899.1"/>
    <property type="molecule type" value="Genomic_DNA"/>
</dbReference>
<evidence type="ECO:0000313" key="2">
    <source>
        <dbReference type="Proteomes" id="UP001562357"/>
    </source>
</evidence>
<accession>A0ABQ0CHI0</accession>
<keyword evidence="2" id="KW-1185">Reference proteome</keyword>
<comment type="caution">
    <text evidence="1">The sequence shown here is derived from an EMBL/GenBank/DDBJ whole genome shotgun (WGS) entry which is preliminary data.</text>
</comment>
<name>A0ABQ0CHI0_9HYPO</name>
<gene>
    <name evidence="1" type="primary">g1320</name>
    <name evidence="1" type="ORF">EsDP_00001320</name>
</gene>
<evidence type="ECO:0000313" key="1">
    <source>
        <dbReference type="EMBL" id="GAB0132899.1"/>
    </source>
</evidence>
<protein>
    <submittedName>
        <fullName evidence="1">Uncharacterized protein</fullName>
    </submittedName>
</protein>
<dbReference type="Proteomes" id="UP001562357">
    <property type="component" value="Unassembled WGS sequence"/>
</dbReference>
<proteinExistence type="predicted"/>
<sequence length="104" mass="10597">MGVSPCSAATLMKSVMEDELFLDFREALAVCYPADGAAILETASCNGHAASCVLAESTDSTAGASQCYSGPFPSWAWKAGLCGSFTSTGVFVSGRVPSVFNGLG</sequence>